<evidence type="ECO:0000256" key="9">
    <source>
        <dbReference type="ARBA" id="ARBA00023159"/>
    </source>
</evidence>
<dbReference type="AlphaFoldDB" id="A0A7K6AQI7"/>
<evidence type="ECO:0000256" key="4">
    <source>
        <dbReference type="ARBA" id="ARBA00022491"/>
    </source>
</evidence>
<dbReference type="GO" id="GO:0070059">
    <property type="term" value="P:intrinsic apoptotic signaling pathway in response to endoplasmic reticulum stress"/>
    <property type="evidence" value="ECO:0007669"/>
    <property type="project" value="TreeGrafter"/>
</dbReference>
<dbReference type="GO" id="GO:0006986">
    <property type="term" value="P:response to unfolded protein"/>
    <property type="evidence" value="ECO:0007669"/>
    <property type="project" value="UniProtKB-KW"/>
</dbReference>
<keyword evidence="10" id="KW-0804">Transcription</keyword>
<dbReference type="EMBL" id="VZRI01004143">
    <property type="protein sequence ID" value="NWU92320.1"/>
    <property type="molecule type" value="Genomic_DNA"/>
</dbReference>
<dbReference type="GO" id="GO:0000122">
    <property type="term" value="P:negative regulation of transcription by RNA polymerase II"/>
    <property type="evidence" value="ECO:0007669"/>
    <property type="project" value="TreeGrafter"/>
</dbReference>
<evidence type="ECO:0000256" key="7">
    <source>
        <dbReference type="ARBA" id="ARBA00023015"/>
    </source>
</evidence>
<comment type="caution">
    <text evidence="13">The sequence shown here is derived from an EMBL/GenBank/DDBJ whole genome shotgun (WGS) entry which is preliminary data.</text>
</comment>
<proteinExistence type="inferred from homology"/>
<evidence type="ECO:0000256" key="1">
    <source>
        <dbReference type="ARBA" id="ARBA00004496"/>
    </source>
</evidence>
<protein>
    <submittedName>
        <fullName evidence="13">DDIT3 protein</fullName>
    </submittedName>
</protein>
<feature type="compositionally biased region" description="Low complexity" evidence="12">
    <location>
        <begin position="79"/>
        <end position="94"/>
    </location>
</feature>
<dbReference type="GO" id="GO:0000978">
    <property type="term" value="F:RNA polymerase II cis-regulatory region sequence-specific DNA binding"/>
    <property type="evidence" value="ECO:0007669"/>
    <property type="project" value="TreeGrafter"/>
</dbReference>
<comment type="subcellular location">
    <subcellularLocation>
        <location evidence="1">Cytoplasm</location>
    </subcellularLocation>
</comment>
<keyword evidence="6" id="KW-0832">Ubl conjugation</keyword>
<dbReference type="GO" id="GO:0006983">
    <property type="term" value="P:ER overload response"/>
    <property type="evidence" value="ECO:0007669"/>
    <property type="project" value="TreeGrafter"/>
</dbReference>
<dbReference type="GO" id="GO:1990617">
    <property type="term" value="C:CHOP-ATF4 complex"/>
    <property type="evidence" value="ECO:0007669"/>
    <property type="project" value="TreeGrafter"/>
</dbReference>
<dbReference type="Gene3D" id="1.20.5.170">
    <property type="match status" value="1"/>
</dbReference>
<keyword evidence="7" id="KW-0805">Transcription regulation</keyword>
<dbReference type="PANTHER" id="PTHR16833:SF0">
    <property type="entry name" value="DNA DAMAGE-INDUCIBLE TRANSCRIPT 3 PROTEIN"/>
    <property type="match status" value="1"/>
</dbReference>
<name>A0A7K6AQI7_UPUEP</name>
<gene>
    <name evidence="13" type="primary">Ddit3</name>
    <name evidence="13" type="ORF">UPUEPO_R14794</name>
</gene>
<dbReference type="GO" id="GO:1990622">
    <property type="term" value="C:CHOP-ATF3 complex"/>
    <property type="evidence" value="ECO:0007669"/>
    <property type="project" value="TreeGrafter"/>
</dbReference>
<evidence type="ECO:0000313" key="13">
    <source>
        <dbReference type="EMBL" id="NWU92320.1"/>
    </source>
</evidence>
<feature type="region of interest" description="Disordered" evidence="12">
    <location>
        <begin position="64"/>
        <end position="127"/>
    </location>
</feature>
<accession>A0A7K6AQI7</accession>
<dbReference type="GO" id="GO:0036488">
    <property type="term" value="C:CHOP-C/EBP complex"/>
    <property type="evidence" value="ECO:0007669"/>
    <property type="project" value="TreeGrafter"/>
</dbReference>
<keyword evidence="3" id="KW-0963">Cytoplasm</keyword>
<dbReference type="Proteomes" id="UP000544127">
    <property type="component" value="Unassembled WGS sequence"/>
</dbReference>
<keyword evidence="5" id="KW-0597">Phosphoprotein</keyword>
<keyword evidence="14" id="KW-1185">Reference proteome</keyword>
<evidence type="ECO:0000313" key="14">
    <source>
        <dbReference type="Proteomes" id="UP000544127"/>
    </source>
</evidence>
<feature type="non-terminal residue" evidence="13">
    <location>
        <position position="1"/>
    </location>
</feature>
<dbReference type="GO" id="GO:0001228">
    <property type="term" value="F:DNA-binding transcription activator activity, RNA polymerase II-specific"/>
    <property type="evidence" value="ECO:0007669"/>
    <property type="project" value="TreeGrafter"/>
</dbReference>
<evidence type="ECO:0000256" key="3">
    <source>
        <dbReference type="ARBA" id="ARBA00022490"/>
    </source>
</evidence>
<dbReference type="OrthoDB" id="8962665at2759"/>
<evidence type="ECO:0000256" key="8">
    <source>
        <dbReference type="ARBA" id="ARBA00023125"/>
    </source>
</evidence>
<evidence type="ECO:0000256" key="6">
    <source>
        <dbReference type="ARBA" id="ARBA00022843"/>
    </source>
</evidence>
<dbReference type="InterPro" id="IPR016670">
    <property type="entry name" value="DNA_damage_induc_transcript_3"/>
</dbReference>
<feature type="compositionally biased region" description="Basic and acidic residues" evidence="12">
    <location>
        <begin position="118"/>
        <end position="127"/>
    </location>
</feature>
<evidence type="ECO:0000256" key="12">
    <source>
        <dbReference type="SAM" id="MobiDB-lite"/>
    </source>
</evidence>
<keyword evidence="11" id="KW-0834">Unfolded protein response</keyword>
<keyword evidence="8" id="KW-0238">DNA-binding</keyword>
<comment type="similarity">
    <text evidence="2">Belongs to the bZIP family.</text>
</comment>
<dbReference type="GO" id="GO:0046982">
    <property type="term" value="F:protein heterodimerization activity"/>
    <property type="evidence" value="ECO:0007669"/>
    <property type="project" value="TreeGrafter"/>
</dbReference>
<dbReference type="GO" id="GO:0005737">
    <property type="term" value="C:cytoplasm"/>
    <property type="evidence" value="ECO:0007669"/>
    <property type="project" value="UniProtKB-SubCell"/>
</dbReference>
<keyword evidence="4" id="KW-0678">Repressor</keyword>
<evidence type="ECO:0000256" key="11">
    <source>
        <dbReference type="ARBA" id="ARBA00023230"/>
    </source>
</evidence>
<organism evidence="13 14">
    <name type="scientific">Upupa epops</name>
    <name type="common">Eurasian hoopoe</name>
    <dbReference type="NCBI Taxonomy" id="57439"/>
    <lineage>
        <taxon>Eukaryota</taxon>
        <taxon>Metazoa</taxon>
        <taxon>Chordata</taxon>
        <taxon>Craniata</taxon>
        <taxon>Vertebrata</taxon>
        <taxon>Euteleostomi</taxon>
        <taxon>Archelosauria</taxon>
        <taxon>Archosauria</taxon>
        <taxon>Dinosauria</taxon>
        <taxon>Saurischia</taxon>
        <taxon>Theropoda</taxon>
        <taxon>Coelurosauria</taxon>
        <taxon>Aves</taxon>
        <taxon>Neognathae</taxon>
        <taxon>Neoaves</taxon>
        <taxon>Telluraves</taxon>
        <taxon>Coraciimorphae</taxon>
        <taxon>Bucerotiformes</taxon>
        <taxon>Upupidae</taxon>
        <taxon>Upupa</taxon>
    </lineage>
</organism>
<dbReference type="PANTHER" id="PTHR16833">
    <property type="entry name" value="DNA DAMAGE-INDUCIBLE TRANSCRIPT 3 DDIT3"/>
    <property type="match status" value="1"/>
</dbReference>
<sequence length="169" mass="18205">MAAEGLPEGVPSWELDAWYKDLQEVLAVTEPGELPLPWDAEQGATGGPEGCELDEALAVELLELLGPENETGPEPVGPPSTALSSSSPSPRLSTQEVAGAGRGMKRKHCSSGSVASKEMAKSRERANEQRVLELTAHNEWLREEIGRLSAEVEQTRAALIDRIVNLRRA</sequence>
<evidence type="ECO:0000256" key="5">
    <source>
        <dbReference type="ARBA" id="ARBA00022553"/>
    </source>
</evidence>
<evidence type="ECO:0000256" key="10">
    <source>
        <dbReference type="ARBA" id="ARBA00023163"/>
    </source>
</evidence>
<feature type="region of interest" description="Disordered" evidence="12">
    <location>
        <begin position="31"/>
        <end position="50"/>
    </location>
</feature>
<keyword evidence="9" id="KW-0010">Activator</keyword>
<evidence type="ECO:0000256" key="2">
    <source>
        <dbReference type="ARBA" id="ARBA00007163"/>
    </source>
</evidence>
<feature type="non-terminal residue" evidence="13">
    <location>
        <position position="169"/>
    </location>
</feature>
<reference evidence="13 14" key="1">
    <citation type="submission" date="2019-09" db="EMBL/GenBank/DDBJ databases">
        <title>Bird 10,000 Genomes (B10K) Project - Family phase.</title>
        <authorList>
            <person name="Zhang G."/>
        </authorList>
    </citation>
    <scope>NUCLEOTIDE SEQUENCE [LARGE SCALE GENOMIC DNA]</scope>
    <source>
        <strain evidence="13">B10K-DU-012-37</strain>
    </source>
</reference>